<dbReference type="EMBL" id="KZ451937">
    <property type="protein sequence ID" value="PKA60479.1"/>
    <property type="molecule type" value="Genomic_DNA"/>
</dbReference>
<accession>A0A2I0AY80</accession>
<feature type="compositionally biased region" description="Acidic residues" evidence="1">
    <location>
        <begin position="59"/>
        <end position="96"/>
    </location>
</feature>
<reference evidence="2 3" key="1">
    <citation type="journal article" date="2017" name="Nature">
        <title>The Apostasia genome and the evolution of orchids.</title>
        <authorList>
            <person name="Zhang G.Q."/>
            <person name="Liu K.W."/>
            <person name="Li Z."/>
            <person name="Lohaus R."/>
            <person name="Hsiao Y.Y."/>
            <person name="Niu S.C."/>
            <person name="Wang J.Y."/>
            <person name="Lin Y.C."/>
            <person name="Xu Q."/>
            <person name="Chen L.J."/>
            <person name="Yoshida K."/>
            <person name="Fujiwara S."/>
            <person name="Wang Z.W."/>
            <person name="Zhang Y.Q."/>
            <person name="Mitsuda N."/>
            <person name="Wang M."/>
            <person name="Liu G.H."/>
            <person name="Pecoraro L."/>
            <person name="Huang H.X."/>
            <person name="Xiao X.J."/>
            <person name="Lin M."/>
            <person name="Wu X.Y."/>
            <person name="Wu W.L."/>
            <person name="Chen Y.Y."/>
            <person name="Chang S.B."/>
            <person name="Sakamoto S."/>
            <person name="Ohme-Takagi M."/>
            <person name="Yagi M."/>
            <person name="Zeng S.J."/>
            <person name="Shen C.Y."/>
            <person name="Yeh C.M."/>
            <person name="Luo Y.B."/>
            <person name="Tsai W.C."/>
            <person name="Van de Peer Y."/>
            <person name="Liu Z.J."/>
        </authorList>
    </citation>
    <scope>NUCLEOTIDE SEQUENCE [LARGE SCALE GENOMIC DNA]</scope>
    <source>
        <strain evidence="3">cv. Shenzhen</strain>
        <tissue evidence="2">Stem</tissue>
    </source>
</reference>
<feature type="region of interest" description="Disordered" evidence="1">
    <location>
        <begin position="54"/>
        <end position="114"/>
    </location>
</feature>
<gene>
    <name evidence="2" type="ORF">AXF42_Ash017885</name>
</gene>
<dbReference type="AlphaFoldDB" id="A0A2I0AY80"/>
<name>A0A2I0AY80_9ASPA</name>
<keyword evidence="3" id="KW-1185">Reference proteome</keyword>
<dbReference type="Proteomes" id="UP000236161">
    <property type="component" value="Unassembled WGS sequence"/>
</dbReference>
<organism evidence="2 3">
    <name type="scientific">Apostasia shenzhenica</name>
    <dbReference type="NCBI Taxonomy" id="1088818"/>
    <lineage>
        <taxon>Eukaryota</taxon>
        <taxon>Viridiplantae</taxon>
        <taxon>Streptophyta</taxon>
        <taxon>Embryophyta</taxon>
        <taxon>Tracheophyta</taxon>
        <taxon>Spermatophyta</taxon>
        <taxon>Magnoliopsida</taxon>
        <taxon>Liliopsida</taxon>
        <taxon>Asparagales</taxon>
        <taxon>Orchidaceae</taxon>
        <taxon>Apostasioideae</taxon>
        <taxon>Apostasia</taxon>
    </lineage>
</organism>
<proteinExistence type="predicted"/>
<evidence type="ECO:0000256" key="1">
    <source>
        <dbReference type="SAM" id="MobiDB-lite"/>
    </source>
</evidence>
<sequence length="143" mass="15389">MAAVMETLSPLLPAFGPVSCSAEAAPRADASMLLSADIFSKSFCLPNEQMMLKSKNELEPLDADGDEEDGDEDGDGDEGDVGDFGDGEEELSEENGEGNGNSKDNSNRKKDPGETCAIYPMILNARGFRLSDNWEKENVCFLV</sequence>
<protein>
    <submittedName>
        <fullName evidence="2">Uncharacterized protein</fullName>
    </submittedName>
</protein>
<evidence type="ECO:0000313" key="3">
    <source>
        <dbReference type="Proteomes" id="UP000236161"/>
    </source>
</evidence>
<evidence type="ECO:0000313" key="2">
    <source>
        <dbReference type="EMBL" id="PKA60479.1"/>
    </source>
</evidence>